<dbReference type="Proteomes" id="UP000823937">
    <property type="component" value="Unassembled WGS sequence"/>
</dbReference>
<reference evidence="2" key="2">
    <citation type="submission" date="2021-04" db="EMBL/GenBank/DDBJ databases">
        <authorList>
            <person name="Gilroy R."/>
        </authorList>
    </citation>
    <scope>NUCLEOTIDE SEQUENCE</scope>
    <source>
        <strain evidence="2">CHK169-2315</strain>
    </source>
</reference>
<sequence length="212" mass="25395">MVSTTVLRFLLILVASYLFGLLFYYVLDREEKLHKKKRIDEIISLTIHIILCIWIGKIIVNFQVFIKDPFAILAYPSDRRALYIALILVSIYTVYETFKKKRPFRPIWNAFIPVLLGTLFMYELLQLIVEKNTYYFYYIIIYTILLLLYILLERYPYQLHIVIYSWFSLQIICSYYLGSVRLFQYIVSPIFIGLLCVLYSCFILLEKKYSEG</sequence>
<evidence type="ECO:0000256" key="1">
    <source>
        <dbReference type="SAM" id="Phobius"/>
    </source>
</evidence>
<comment type="caution">
    <text evidence="2">The sequence shown here is derived from an EMBL/GenBank/DDBJ whole genome shotgun (WGS) entry which is preliminary data.</text>
</comment>
<feature type="transmembrane region" description="Helical" evidence="1">
    <location>
        <begin position="6"/>
        <end position="27"/>
    </location>
</feature>
<feature type="transmembrane region" description="Helical" evidence="1">
    <location>
        <begin position="135"/>
        <end position="152"/>
    </location>
</feature>
<gene>
    <name evidence="2" type="ORF">H9895_10980</name>
</gene>
<feature type="transmembrane region" description="Helical" evidence="1">
    <location>
        <begin position="183"/>
        <end position="205"/>
    </location>
</feature>
<keyword evidence="1" id="KW-0472">Membrane</keyword>
<keyword evidence="1" id="KW-1133">Transmembrane helix</keyword>
<organism evidence="2 3">
    <name type="scientific">Candidatus Pseudogracilibacillus intestinigallinarum</name>
    <dbReference type="NCBI Taxonomy" id="2838742"/>
    <lineage>
        <taxon>Bacteria</taxon>
        <taxon>Bacillati</taxon>
        <taxon>Bacillota</taxon>
        <taxon>Bacilli</taxon>
        <taxon>Bacillales</taxon>
        <taxon>Bacillaceae</taxon>
        <taxon>Pseudogracilibacillus</taxon>
    </lineage>
</organism>
<dbReference type="AlphaFoldDB" id="A0A9D1PN37"/>
<dbReference type="EMBL" id="DXHX01000159">
    <property type="protein sequence ID" value="HIV75588.1"/>
    <property type="molecule type" value="Genomic_DNA"/>
</dbReference>
<feature type="transmembrane region" description="Helical" evidence="1">
    <location>
        <begin position="80"/>
        <end position="98"/>
    </location>
</feature>
<accession>A0A9D1PN37</accession>
<keyword evidence="1" id="KW-0812">Transmembrane</keyword>
<name>A0A9D1PN37_9BACI</name>
<proteinExistence type="predicted"/>
<protein>
    <submittedName>
        <fullName evidence="2">Uncharacterized protein</fullName>
    </submittedName>
</protein>
<feature type="transmembrane region" description="Helical" evidence="1">
    <location>
        <begin position="110"/>
        <end position="129"/>
    </location>
</feature>
<feature type="transmembrane region" description="Helical" evidence="1">
    <location>
        <begin position="159"/>
        <end position="177"/>
    </location>
</feature>
<evidence type="ECO:0000313" key="2">
    <source>
        <dbReference type="EMBL" id="HIV75588.1"/>
    </source>
</evidence>
<evidence type="ECO:0000313" key="3">
    <source>
        <dbReference type="Proteomes" id="UP000823937"/>
    </source>
</evidence>
<reference evidence="2" key="1">
    <citation type="journal article" date="2021" name="PeerJ">
        <title>Extensive microbial diversity within the chicken gut microbiome revealed by metagenomics and culture.</title>
        <authorList>
            <person name="Gilroy R."/>
            <person name="Ravi A."/>
            <person name="Getino M."/>
            <person name="Pursley I."/>
            <person name="Horton D.L."/>
            <person name="Alikhan N.F."/>
            <person name="Baker D."/>
            <person name="Gharbi K."/>
            <person name="Hall N."/>
            <person name="Watson M."/>
            <person name="Adriaenssens E.M."/>
            <person name="Foster-Nyarko E."/>
            <person name="Jarju S."/>
            <person name="Secka A."/>
            <person name="Antonio M."/>
            <person name="Oren A."/>
            <person name="Chaudhuri R.R."/>
            <person name="La Ragione R."/>
            <person name="Hildebrand F."/>
            <person name="Pallen M.J."/>
        </authorList>
    </citation>
    <scope>NUCLEOTIDE SEQUENCE</scope>
    <source>
        <strain evidence="2">CHK169-2315</strain>
    </source>
</reference>
<feature type="transmembrane region" description="Helical" evidence="1">
    <location>
        <begin position="39"/>
        <end position="60"/>
    </location>
</feature>